<comment type="caution">
    <text evidence="1">The sequence shown here is derived from an EMBL/GenBank/DDBJ whole genome shotgun (WGS) entry which is preliminary data.</text>
</comment>
<evidence type="ECO:0000313" key="2">
    <source>
        <dbReference type="Proteomes" id="UP001163321"/>
    </source>
</evidence>
<name>A0ACC0VWN9_9STRA</name>
<accession>A0ACC0VWN9</accession>
<dbReference type="Proteomes" id="UP001163321">
    <property type="component" value="Chromosome 6"/>
</dbReference>
<proteinExistence type="predicted"/>
<keyword evidence="2" id="KW-1185">Reference proteome</keyword>
<organism evidence="1 2">
    <name type="scientific">Peronosclerospora sorghi</name>
    <dbReference type="NCBI Taxonomy" id="230839"/>
    <lineage>
        <taxon>Eukaryota</taxon>
        <taxon>Sar</taxon>
        <taxon>Stramenopiles</taxon>
        <taxon>Oomycota</taxon>
        <taxon>Peronosporomycetes</taxon>
        <taxon>Peronosporales</taxon>
        <taxon>Peronosporaceae</taxon>
        <taxon>Peronosclerospora</taxon>
    </lineage>
</organism>
<gene>
    <name evidence="1" type="ORF">PsorP6_010551</name>
</gene>
<reference evidence="1 2" key="1">
    <citation type="journal article" date="2022" name="bioRxiv">
        <title>The genome of the oomycete Peronosclerospora sorghi, a cosmopolitan pathogen of maize and sorghum, is inflated with dispersed pseudogenes.</title>
        <authorList>
            <person name="Fletcher K."/>
            <person name="Martin F."/>
            <person name="Isakeit T."/>
            <person name="Cavanaugh K."/>
            <person name="Magill C."/>
            <person name="Michelmore R."/>
        </authorList>
    </citation>
    <scope>NUCLEOTIDE SEQUENCE [LARGE SCALE GENOMIC DNA]</scope>
    <source>
        <strain evidence="1">P6</strain>
    </source>
</reference>
<evidence type="ECO:0000313" key="1">
    <source>
        <dbReference type="EMBL" id="KAI9910324.1"/>
    </source>
</evidence>
<protein>
    <submittedName>
        <fullName evidence="1">Uncharacterized protein</fullName>
    </submittedName>
</protein>
<sequence>MQRYENYTANRFNAFTTRAFATPGTFLYTGVATTDRFDVYQDFIRHFACIIWMEMDVDTSFSLAQFSENDVKNAGFAASAELQLPNDSGYRVVCIAILGTRERSFAGGQSVML</sequence>
<dbReference type="EMBL" id="CM047585">
    <property type="protein sequence ID" value="KAI9910324.1"/>
    <property type="molecule type" value="Genomic_DNA"/>
</dbReference>